<dbReference type="PROSITE" id="PS50195">
    <property type="entry name" value="PX"/>
    <property type="match status" value="1"/>
</dbReference>
<evidence type="ECO:0000313" key="5">
    <source>
        <dbReference type="Proteomes" id="UP001162131"/>
    </source>
</evidence>
<dbReference type="InterPro" id="IPR001683">
    <property type="entry name" value="PX_dom"/>
</dbReference>
<dbReference type="Gene3D" id="3.30.1520.10">
    <property type="entry name" value="Phox-like domain"/>
    <property type="match status" value="1"/>
</dbReference>
<keyword evidence="5" id="KW-1185">Reference proteome</keyword>
<dbReference type="PROSITE" id="PS50003">
    <property type="entry name" value="PH_DOMAIN"/>
    <property type="match status" value="1"/>
</dbReference>
<keyword evidence="1" id="KW-1133">Transmembrane helix</keyword>
<dbReference type="Proteomes" id="UP001162131">
    <property type="component" value="Unassembled WGS sequence"/>
</dbReference>
<gene>
    <name evidence="4" type="ORF">BSTOLATCC_MIC14272</name>
</gene>
<reference evidence="4" key="1">
    <citation type="submission" date="2021-09" db="EMBL/GenBank/DDBJ databases">
        <authorList>
            <consortium name="AG Swart"/>
            <person name="Singh M."/>
            <person name="Singh A."/>
            <person name="Seah K."/>
            <person name="Emmerich C."/>
        </authorList>
    </citation>
    <scope>NUCLEOTIDE SEQUENCE</scope>
    <source>
        <strain evidence="4">ATCC30299</strain>
    </source>
</reference>
<feature type="transmembrane region" description="Helical" evidence="1">
    <location>
        <begin position="449"/>
        <end position="470"/>
    </location>
</feature>
<accession>A0AAU9IQL7</accession>
<protein>
    <recommendedName>
        <fullName evidence="6">PX domain-containing protein</fullName>
    </recommendedName>
</protein>
<dbReference type="EMBL" id="CAJZBQ010000014">
    <property type="protein sequence ID" value="CAG9315517.1"/>
    <property type="molecule type" value="Genomic_DNA"/>
</dbReference>
<evidence type="ECO:0000259" key="2">
    <source>
        <dbReference type="PROSITE" id="PS50003"/>
    </source>
</evidence>
<sequence length="760" mass="88502">MQKREIIIDKFLSSNPANMIISVESAEKHAEEGYTQYLIVLSVDHLEHVVYRRFSQFSELNDSIKATFPRVDLPDFPSKFSIYNRIEQRKKLFHGYLNGILKLCIEFPPLPRDTMMKILAEFLEIVGVDKKQPEEPKIPRQLRESFVDSSQVIQSSETGFVDIKFGPEDWQRHYASLAYSNLYLSPDDNESNFTHVISCFGANIVTKDNNILEINHDYQKFPILIRGKNSQNIQKWSKALVIAATAKQDSPLASYRIICAGRIIVKIKTGDFLKPLKPSSSGKTQFFVKVELYPFSFQTSVLPQEDLIDWNQLFVMPVMNRFFILNLSICYYSSDAWLKQHAKEEVLEEFSITINDISLFPFSNGPVKLFLNKSDSKRKKSADEGPSFITVELVHEASFMSMFMPPPSHFFEDTEIPEIATMRELKIASKRLKRVRILYIRFLKTIYKVFLWTYPRFSMVCLILFILLAAFLPAQYVVPLALFILLMFCLSLNPRSEGIINWVSSFFFTDELRTKPIPSMKTIKQKDHENKSKFTILKEKTNEGVMDRWKKFKEDAVDIQNLLIKISIWAEKTRQIFLWGDPLKSLYFCIGLIIGIYIFYTVPMRLVILTAGCHRFYKGRKSSKRRLDHNTKVCKEVLKSLYSQHLKSLSVKSTELWPSDIVTNPNLQKKIIETIRTRLKLAAEPSLFQEYPTPLSLFDAMRAVEFTLKLKSTKGERMMDPNKRDRSTFLYKFMMNIPSEYYRYLHPKLLDVEPVNNVNT</sequence>
<dbReference type="InterPro" id="IPR001849">
    <property type="entry name" value="PH_domain"/>
</dbReference>
<feature type="transmembrane region" description="Helical" evidence="1">
    <location>
        <begin position="586"/>
        <end position="608"/>
    </location>
</feature>
<keyword evidence="1" id="KW-0812">Transmembrane</keyword>
<comment type="caution">
    <text evidence="4">The sequence shown here is derived from an EMBL/GenBank/DDBJ whole genome shotgun (WGS) entry which is preliminary data.</text>
</comment>
<name>A0AAU9IQL7_9CILI</name>
<feature type="domain" description="PX" evidence="3">
    <location>
        <begin position="15"/>
        <end position="126"/>
    </location>
</feature>
<feature type="transmembrane region" description="Helical" evidence="1">
    <location>
        <begin position="476"/>
        <end position="493"/>
    </location>
</feature>
<dbReference type="SMART" id="SM00312">
    <property type="entry name" value="PX"/>
    <property type="match status" value="1"/>
</dbReference>
<dbReference type="CDD" id="cd06093">
    <property type="entry name" value="PX_domain"/>
    <property type="match status" value="1"/>
</dbReference>
<feature type="domain" description="PH" evidence="2">
    <location>
        <begin position="154"/>
        <end position="245"/>
    </location>
</feature>
<keyword evidence="1" id="KW-0472">Membrane</keyword>
<dbReference type="AlphaFoldDB" id="A0AAU9IQL7"/>
<dbReference type="GO" id="GO:0035091">
    <property type="term" value="F:phosphatidylinositol binding"/>
    <property type="evidence" value="ECO:0007669"/>
    <property type="project" value="InterPro"/>
</dbReference>
<dbReference type="InterPro" id="IPR036871">
    <property type="entry name" value="PX_dom_sf"/>
</dbReference>
<dbReference type="SUPFAM" id="SSF64268">
    <property type="entry name" value="PX domain"/>
    <property type="match status" value="1"/>
</dbReference>
<evidence type="ECO:0000313" key="4">
    <source>
        <dbReference type="EMBL" id="CAG9315517.1"/>
    </source>
</evidence>
<evidence type="ECO:0008006" key="6">
    <source>
        <dbReference type="Google" id="ProtNLM"/>
    </source>
</evidence>
<evidence type="ECO:0000259" key="3">
    <source>
        <dbReference type="PROSITE" id="PS50195"/>
    </source>
</evidence>
<proteinExistence type="predicted"/>
<dbReference type="Pfam" id="PF00787">
    <property type="entry name" value="PX"/>
    <property type="match status" value="1"/>
</dbReference>
<organism evidence="4 5">
    <name type="scientific">Blepharisma stoltei</name>
    <dbReference type="NCBI Taxonomy" id="1481888"/>
    <lineage>
        <taxon>Eukaryota</taxon>
        <taxon>Sar</taxon>
        <taxon>Alveolata</taxon>
        <taxon>Ciliophora</taxon>
        <taxon>Postciliodesmatophora</taxon>
        <taxon>Heterotrichea</taxon>
        <taxon>Heterotrichida</taxon>
        <taxon>Blepharismidae</taxon>
        <taxon>Blepharisma</taxon>
    </lineage>
</organism>
<evidence type="ECO:0000256" key="1">
    <source>
        <dbReference type="SAM" id="Phobius"/>
    </source>
</evidence>